<name>A0A699J9D2_TANCI</name>
<evidence type="ECO:0000313" key="2">
    <source>
        <dbReference type="EMBL" id="GFA18992.1"/>
    </source>
</evidence>
<reference evidence="2" key="1">
    <citation type="journal article" date="2019" name="Sci. Rep.">
        <title>Draft genome of Tanacetum cinerariifolium, the natural source of mosquito coil.</title>
        <authorList>
            <person name="Yamashiro T."/>
            <person name="Shiraishi A."/>
            <person name="Satake H."/>
            <person name="Nakayama K."/>
        </authorList>
    </citation>
    <scope>NUCLEOTIDE SEQUENCE</scope>
</reference>
<organism evidence="2">
    <name type="scientific">Tanacetum cinerariifolium</name>
    <name type="common">Dalmatian daisy</name>
    <name type="synonym">Chrysanthemum cinerariifolium</name>
    <dbReference type="NCBI Taxonomy" id="118510"/>
    <lineage>
        <taxon>Eukaryota</taxon>
        <taxon>Viridiplantae</taxon>
        <taxon>Streptophyta</taxon>
        <taxon>Embryophyta</taxon>
        <taxon>Tracheophyta</taxon>
        <taxon>Spermatophyta</taxon>
        <taxon>Magnoliopsida</taxon>
        <taxon>eudicotyledons</taxon>
        <taxon>Gunneridae</taxon>
        <taxon>Pentapetalae</taxon>
        <taxon>asterids</taxon>
        <taxon>campanulids</taxon>
        <taxon>Asterales</taxon>
        <taxon>Asteraceae</taxon>
        <taxon>Asteroideae</taxon>
        <taxon>Anthemideae</taxon>
        <taxon>Anthemidinae</taxon>
        <taxon>Tanacetum</taxon>
    </lineage>
</organism>
<accession>A0A699J9D2</accession>
<dbReference type="EMBL" id="BKCJ010382942">
    <property type="protein sequence ID" value="GFA18992.1"/>
    <property type="molecule type" value="Genomic_DNA"/>
</dbReference>
<proteinExistence type="predicted"/>
<gene>
    <name evidence="2" type="ORF">Tci_590964</name>
</gene>
<sequence>GWKPRALKNKSFAEIQELFNNAMKRINTFVDFRTELVEESSKKAQAEITKEETSKRAGDELEQERSKKQKIDNGTDTAELKQLDKEEKKSYYQIIRAGGKSNNYLFSAICLKTLTEKMWKLYGD</sequence>
<protein>
    <submittedName>
        <fullName evidence="2">Uncharacterized protein</fullName>
    </submittedName>
</protein>
<feature type="non-terminal residue" evidence="2">
    <location>
        <position position="1"/>
    </location>
</feature>
<feature type="region of interest" description="Disordered" evidence="1">
    <location>
        <begin position="40"/>
        <end position="82"/>
    </location>
</feature>
<evidence type="ECO:0000256" key="1">
    <source>
        <dbReference type="SAM" id="MobiDB-lite"/>
    </source>
</evidence>
<dbReference type="AlphaFoldDB" id="A0A699J9D2"/>
<comment type="caution">
    <text evidence="2">The sequence shown here is derived from an EMBL/GenBank/DDBJ whole genome shotgun (WGS) entry which is preliminary data.</text>
</comment>